<keyword evidence="5" id="KW-0249">Electron transport</keyword>
<evidence type="ECO:0000313" key="10">
    <source>
        <dbReference type="EMBL" id="AGF95696.1"/>
    </source>
</evidence>
<dbReference type="InterPro" id="IPR045865">
    <property type="entry name" value="ACT-like_dom_sf"/>
</dbReference>
<dbReference type="SUPFAM" id="SSF55021">
    <property type="entry name" value="ACT-like"/>
    <property type="match status" value="1"/>
</dbReference>
<dbReference type="Proteomes" id="UP000011718">
    <property type="component" value="Chromosome"/>
</dbReference>
<dbReference type="PANTHER" id="PTHR43687">
    <property type="entry name" value="ADENYLYLSULFATE REDUCTASE, BETA SUBUNIT"/>
    <property type="match status" value="1"/>
</dbReference>
<keyword evidence="7" id="KW-0411">Iron-sulfur</keyword>
<gene>
    <name evidence="10" type="ORF">MmTuc01_0247</name>
</gene>
<dbReference type="InterPro" id="IPR017900">
    <property type="entry name" value="4Fe4S_Fe_S_CS"/>
</dbReference>
<evidence type="ECO:0000256" key="3">
    <source>
        <dbReference type="ARBA" id="ARBA00022723"/>
    </source>
</evidence>
<evidence type="ECO:0000259" key="9">
    <source>
        <dbReference type="PROSITE" id="PS51379"/>
    </source>
</evidence>
<keyword evidence="1" id="KW-0813">Transport</keyword>
<keyword evidence="8" id="KW-0472">Membrane</keyword>
<reference evidence="10 11" key="1">
    <citation type="journal article" date="2013" name="Genome Announc.">
        <title>Complete Genome of a Methanosarcina mazei Strain Isolated from Sediment Samples from an Amazonian Flooded Area.</title>
        <authorList>
            <person name="Assis das Gracas D."/>
            <person name="Thiago Juca Ramos R."/>
            <person name="Vieira Araujo A.C."/>
            <person name="Zahlouth R."/>
            <person name="Ribeiro Carneiro A."/>
            <person name="Souza Lopes T."/>
            <person name="Azevedo Barauna R."/>
            <person name="Azevedo V."/>
            <person name="Cruz Schneider M.P."/>
            <person name="Pellizari V.H."/>
            <person name="Silva A."/>
        </authorList>
    </citation>
    <scope>NUCLEOTIDE SEQUENCE [LARGE SCALE GENOMIC DNA]</scope>
    <source>
        <strain evidence="10 11">Tuc01</strain>
    </source>
</reference>
<dbReference type="BioCyc" id="MMAZ1236903:G139K-243-MONOMER"/>
<keyword evidence="4" id="KW-0677">Repeat</keyword>
<feature type="transmembrane region" description="Helical" evidence="8">
    <location>
        <begin position="126"/>
        <end position="146"/>
    </location>
</feature>
<feature type="transmembrane region" description="Helical" evidence="8">
    <location>
        <begin position="152"/>
        <end position="170"/>
    </location>
</feature>
<evidence type="ECO:0000256" key="6">
    <source>
        <dbReference type="ARBA" id="ARBA00023004"/>
    </source>
</evidence>
<dbReference type="InterPro" id="IPR017896">
    <property type="entry name" value="4Fe4S_Fe-S-bd"/>
</dbReference>
<evidence type="ECO:0000256" key="1">
    <source>
        <dbReference type="ARBA" id="ARBA00022448"/>
    </source>
</evidence>
<organism evidence="10 11">
    <name type="scientific">Methanosarcina mazei Tuc01</name>
    <dbReference type="NCBI Taxonomy" id="1236903"/>
    <lineage>
        <taxon>Archaea</taxon>
        <taxon>Methanobacteriati</taxon>
        <taxon>Methanobacteriota</taxon>
        <taxon>Stenosarchaea group</taxon>
        <taxon>Methanomicrobia</taxon>
        <taxon>Methanosarcinales</taxon>
        <taxon>Methanosarcinaceae</taxon>
        <taxon>Methanosarcina</taxon>
    </lineage>
</organism>
<sequence>MKIKICIPTERIHNPIISESIIETGILLNIMVANIDSTYGELIADVKDSRFDKIKNALESRGAIVAILDRPIHRDEEECVECGACISVCPMNVYAFDEDWSLCVDEKKCIQCGMCIKMCPHGALKLGVFSFLSFSFFISRLCPFFFFSLSFLLFPSLCLFFPFSFFSAFYPVHKIQIRVYECIPISISKLPLFID</sequence>
<dbReference type="GO" id="GO:0051539">
    <property type="term" value="F:4 iron, 4 sulfur cluster binding"/>
    <property type="evidence" value="ECO:0007669"/>
    <property type="project" value="UniProtKB-KW"/>
</dbReference>
<feature type="domain" description="4Fe-4S ferredoxin-type" evidence="9">
    <location>
        <begin position="70"/>
        <end position="99"/>
    </location>
</feature>
<dbReference type="GO" id="GO:0046872">
    <property type="term" value="F:metal ion binding"/>
    <property type="evidence" value="ECO:0007669"/>
    <property type="project" value="UniProtKB-KW"/>
</dbReference>
<dbReference type="KEGG" id="mmaz:MmTuc01_0247"/>
<dbReference type="AlphaFoldDB" id="M1PU50"/>
<evidence type="ECO:0000256" key="7">
    <source>
        <dbReference type="ARBA" id="ARBA00023014"/>
    </source>
</evidence>
<dbReference type="PROSITE" id="PS00198">
    <property type="entry name" value="4FE4S_FER_1"/>
    <property type="match status" value="2"/>
</dbReference>
<keyword evidence="6" id="KW-0408">Iron</keyword>
<proteinExistence type="predicted"/>
<dbReference type="SUPFAM" id="SSF54862">
    <property type="entry name" value="4Fe-4S ferredoxins"/>
    <property type="match status" value="1"/>
</dbReference>
<protein>
    <submittedName>
        <fullName evidence="10">4Fe-4S dicluster domain containing protein</fullName>
    </submittedName>
</protein>
<dbReference type="Pfam" id="PF09383">
    <property type="entry name" value="NIL"/>
    <property type="match status" value="1"/>
</dbReference>
<dbReference type="GO" id="GO:0016491">
    <property type="term" value="F:oxidoreductase activity"/>
    <property type="evidence" value="ECO:0007669"/>
    <property type="project" value="UniProtKB-ARBA"/>
</dbReference>
<dbReference type="Pfam" id="PF12838">
    <property type="entry name" value="Fer4_7"/>
    <property type="match status" value="1"/>
</dbReference>
<keyword evidence="2" id="KW-0004">4Fe-4S</keyword>
<dbReference type="InterPro" id="IPR050572">
    <property type="entry name" value="Fe-S_Ferredoxin"/>
</dbReference>
<keyword evidence="3" id="KW-0479">Metal-binding</keyword>
<keyword evidence="8" id="KW-1133">Transmembrane helix</keyword>
<evidence type="ECO:0000256" key="2">
    <source>
        <dbReference type="ARBA" id="ARBA00022485"/>
    </source>
</evidence>
<dbReference type="HOGENOM" id="CLU_1393589_0_0_2"/>
<dbReference type="PANTHER" id="PTHR43687:SF6">
    <property type="entry name" value="L-ASPARTATE SEMIALDEHYDE SULFURTRANSFERASE IRON-SULFUR SUBUNIT"/>
    <property type="match status" value="1"/>
</dbReference>
<name>M1PU50_METMZ</name>
<dbReference type="PROSITE" id="PS51379">
    <property type="entry name" value="4FE4S_FER_2"/>
    <property type="match status" value="2"/>
</dbReference>
<evidence type="ECO:0000256" key="5">
    <source>
        <dbReference type="ARBA" id="ARBA00022982"/>
    </source>
</evidence>
<evidence type="ECO:0000256" key="4">
    <source>
        <dbReference type="ARBA" id="ARBA00022737"/>
    </source>
</evidence>
<feature type="domain" description="4Fe-4S ferredoxin-type" evidence="9">
    <location>
        <begin position="100"/>
        <end position="129"/>
    </location>
</feature>
<evidence type="ECO:0000256" key="8">
    <source>
        <dbReference type="SAM" id="Phobius"/>
    </source>
</evidence>
<dbReference type="EMBL" id="CP004144">
    <property type="protein sequence ID" value="AGF95696.1"/>
    <property type="molecule type" value="Genomic_DNA"/>
</dbReference>
<evidence type="ECO:0000313" key="11">
    <source>
        <dbReference type="Proteomes" id="UP000011718"/>
    </source>
</evidence>
<accession>M1PU50</accession>
<keyword evidence="8" id="KW-0812">Transmembrane</keyword>
<dbReference type="Gene3D" id="3.30.70.20">
    <property type="match status" value="2"/>
</dbReference>
<dbReference type="InterPro" id="IPR018449">
    <property type="entry name" value="NIL_domain"/>
</dbReference>